<accession>A0ACB6RTS5</accession>
<dbReference type="EMBL" id="MU006725">
    <property type="protein sequence ID" value="KAF2625476.1"/>
    <property type="molecule type" value="Genomic_DNA"/>
</dbReference>
<dbReference type="Proteomes" id="UP000799754">
    <property type="component" value="Unassembled WGS sequence"/>
</dbReference>
<evidence type="ECO:0000313" key="1">
    <source>
        <dbReference type="EMBL" id="KAF2625476.1"/>
    </source>
</evidence>
<sequence length="575" mass="63249">METRTPPSTDLVVAAPVRPVNDPLQTWPEPVDTPGILPRHLIRQASSRLPFLEILHRLFYRIRPDTHNDLDKVLAAIALYSAAVPVYKYLKDFAVWAFTVQITIPEHDPAAKDVLAWMGSEVISNRRSRSAMITTEGSQQFEDNYGRRLMIGPSGRVGHRNMQGTVDNEVSCSPPIGSRIFWVGFRPYLFDRVGGSRGPVHPGIPSNNHIDASGRLQNALTITTLGWNLEPLRNFVVRCHEWKKANMTGTTTVYFAGGNTYDYGGGQWQSISKPVRKLDTIDMDESVKLDLVRDAEYYYSEQSKQFFADCGIPYRRGYLFYGPPGTGKTSFSAALAGHLGCDIYHINLASGDITDGKLHNLFLGLPQKCVVVIEDIDSAGIGREVTTETKEEAADVDLAESMMPAQWRERGRQATGHKGRSLITLSGLLNAIDGNASQEGRLLILTSNNPDALDTALTRPGRVDKKVYFGNMNKSAGKSIFMRLIGRSALAHDAVFSMAYIEQCAAEFAEKVPAHTFTPAQVQNFLQGCRGDPIKALAEIDAWVAESRPTGVGMSSSPVSNATMVEAEEGEVEAL</sequence>
<reference evidence="1" key="1">
    <citation type="journal article" date="2020" name="Stud. Mycol.">
        <title>101 Dothideomycetes genomes: a test case for predicting lifestyles and emergence of pathogens.</title>
        <authorList>
            <person name="Haridas S."/>
            <person name="Albert R."/>
            <person name="Binder M."/>
            <person name="Bloem J."/>
            <person name="Labutti K."/>
            <person name="Salamov A."/>
            <person name="Andreopoulos B."/>
            <person name="Baker S."/>
            <person name="Barry K."/>
            <person name="Bills G."/>
            <person name="Bluhm B."/>
            <person name="Cannon C."/>
            <person name="Castanera R."/>
            <person name="Culley D."/>
            <person name="Daum C."/>
            <person name="Ezra D."/>
            <person name="Gonzalez J."/>
            <person name="Henrissat B."/>
            <person name="Kuo A."/>
            <person name="Liang C."/>
            <person name="Lipzen A."/>
            <person name="Lutzoni F."/>
            <person name="Magnuson J."/>
            <person name="Mondo S."/>
            <person name="Nolan M."/>
            <person name="Ohm R."/>
            <person name="Pangilinan J."/>
            <person name="Park H.-J."/>
            <person name="Ramirez L."/>
            <person name="Alfaro M."/>
            <person name="Sun H."/>
            <person name="Tritt A."/>
            <person name="Yoshinaga Y."/>
            <person name="Zwiers L.-H."/>
            <person name="Turgeon B."/>
            <person name="Goodwin S."/>
            <person name="Spatafora J."/>
            <person name="Crous P."/>
            <person name="Grigoriev I."/>
        </authorList>
    </citation>
    <scope>NUCLEOTIDE SEQUENCE</scope>
    <source>
        <strain evidence="1">CBS 525.71</strain>
    </source>
</reference>
<protein>
    <submittedName>
        <fullName evidence="1">P-loop containing nucleoside triphosphate hydrolase protein</fullName>
    </submittedName>
</protein>
<comment type="caution">
    <text evidence="1">The sequence shown here is derived from an EMBL/GenBank/DDBJ whole genome shotgun (WGS) entry which is preliminary data.</text>
</comment>
<organism evidence="1 2">
    <name type="scientific">Macroventuria anomochaeta</name>
    <dbReference type="NCBI Taxonomy" id="301207"/>
    <lineage>
        <taxon>Eukaryota</taxon>
        <taxon>Fungi</taxon>
        <taxon>Dikarya</taxon>
        <taxon>Ascomycota</taxon>
        <taxon>Pezizomycotina</taxon>
        <taxon>Dothideomycetes</taxon>
        <taxon>Pleosporomycetidae</taxon>
        <taxon>Pleosporales</taxon>
        <taxon>Pleosporineae</taxon>
        <taxon>Didymellaceae</taxon>
        <taxon>Macroventuria</taxon>
    </lineage>
</organism>
<keyword evidence="1" id="KW-0378">Hydrolase</keyword>
<gene>
    <name evidence="1" type="ORF">BU25DRAFT_412521</name>
</gene>
<keyword evidence="2" id="KW-1185">Reference proteome</keyword>
<evidence type="ECO:0000313" key="2">
    <source>
        <dbReference type="Proteomes" id="UP000799754"/>
    </source>
</evidence>
<proteinExistence type="predicted"/>
<name>A0ACB6RTS5_9PLEO</name>